<keyword evidence="3" id="KW-1185">Reference proteome</keyword>
<dbReference type="OrthoDB" id="3268861at2759"/>
<protein>
    <submittedName>
        <fullName evidence="2">Uncharacterized protein</fullName>
    </submittedName>
</protein>
<evidence type="ECO:0000313" key="3">
    <source>
        <dbReference type="Proteomes" id="UP000308652"/>
    </source>
</evidence>
<feature type="compositionally biased region" description="Polar residues" evidence="1">
    <location>
        <begin position="76"/>
        <end position="92"/>
    </location>
</feature>
<feature type="compositionally biased region" description="Low complexity" evidence="1">
    <location>
        <begin position="195"/>
        <end position="207"/>
    </location>
</feature>
<dbReference type="EMBL" id="ML213607">
    <property type="protein sequence ID" value="TFK37540.1"/>
    <property type="molecule type" value="Genomic_DNA"/>
</dbReference>
<gene>
    <name evidence="2" type="ORF">BDQ12DRAFT_684839</name>
</gene>
<dbReference type="Proteomes" id="UP000308652">
    <property type="component" value="Unassembled WGS sequence"/>
</dbReference>
<feature type="compositionally biased region" description="Polar residues" evidence="1">
    <location>
        <begin position="1"/>
        <end position="10"/>
    </location>
</feature>
<feature type="compositionally biased region" description="Basic and acidic residues" evidence="1">
    <location>
        <begin position="16"/>
        <end position="25"/>
    </location>
</feature>
<dbReference type="AlphaFoldDB" id="A0A5C3LX70"/>
<feature type="region of interest" description="Disordered" evidence="1">
    <location>
        <begin position="1"/>
        <end position="215"/>
    </location>
</feature>
<organism evidence="2 3">
    <name type="scientific">Crucibulum laeve</name>
    <dbReference type="NCBI Taxonomy" id="68775"/>
    <lineage>
        <taxon>Eukaryota</taxon>
        <taxon>Fungi</taxon>
        <taxon>Dikarya</taxon>
        <taxon>Basidiomycota</taxon>
        <taxon>Agaricomycotina</taxon>
        <taxon>Agaricomycetes</taxon>
        <taxon>Agaricomycetidae</taxon>
        <taxon>Agaricales</taxon>
        <taxon>Agaricineae</taxon>
        <taxon>Nidulariaceae</taxon>
        <taxon>Crucibulum</taxon>
    </lineage>
</organism>
<accession>A0A5C3LX70</accession>
<feature type="compositionally biased region" description="Low complexity" evidence="1">
    <location>
        <begin position="122"/>
        <end position="137"/>
    </location>
</feature>
<evidence type="ECO:0000256" key="1">
    <source>
        <dbReference type="SAM" id="MobiDB-lite"/>
    </source>
</evidence>
<proteinExistence type="predicted"/>
<evidence type="ECO:0000313" key="2">
    <source>
        <dbReference type="EMBL" id="TFK37540.1"/>
    </source>
</evidence>
<name>A0A5C3LX70_9AGAR</name>
<feature type="compositionally biased region" description="Polar residues" evidence="1">
    <location>
        <begin position="57"/>
        <end position="66"/>
    </location>
</feature>
<sequence length="231" mass="24281">MPAQVQNRPSETLPRALDKYHDQDPRFTASKNQQYKSEALRLALGSILSPKRPPLTPSSRSGTASPAPSGYPFPAQPTTGSPHQSTEGNGPTTDYLHARHGHSQTNAHLYPHPHTPSRLGRSNSSASSHHSDSAQSSVPGSPHTPPHADAFKGLESLPPLPESAMGMKTAPAASSGHSTSTLDVPRTSPGEPDSKSSSAPPSGSGTPRARFIETLQGKSAWDALIHGQFSS</sequence>
<reference evidence="2 3" key="1">
    <citation type="journal article" date="2019" name="Nat. Ecol. Evol.">
        <title>Megaphylogeny resolves global patterns of mushroom evolution.</title>
        <authorList>
            <person name="Varga T."/>
            <person name="Krizsan K."/>
            <person name="Foldi C."/>
            <person name="Dima B."/>
            <person name="Sanchez-Garcia M."/>
            <person name="Sanchez-Ramirez S."/>
            <person name="Szollosi G.J."/>
            <person name="Szarkandi J.G."/>
            <person name="Papp V."/>
            <person name="Albert L."/>
            <person name="Andreopoulos W."/>
            <person name="Angelini C."/>
            <person name="Antonin V."/>
            <person name="Barry K.W."/>
            <person name="Bougher N.L."/>
            <person name="Buchanan P."/>
            <person name="Buyck B."/>
            <person name="Bense V."/>
            <person name="Catcheside P."/>
            <person name="Chovatia M."/>
            <person name="Cooper J."/>
            <person name="Damon W."/>
            <person name="Desjardin D."/>
            <person name="Finy P."/>
            <person name="Geml J."/>
            <person name="Haridas S."/>
            <person name="Hughes K."/>
            <person name="Justo A."/>
            <person name="Karasinski D."/>
            <person name="Kautmanova I."/>
            <person name="Kiss B."/>
            <person name="Kocsube S."/>
            <person name="Kotiranta H."/>
            <person name="LaButti K.M."/>
            <person name="Lechner B.E."/>
            <person name="Liimatainen K."/>
            <person name="Lipzen A."/>
            <person name="Lukacs Z."/>
            <person name="Mihaltcheva S."/>
            <person name="Morgado L.N."/>
            <person name="Niskanen T."/>
            <person name="Noordeloos M.E."/>
            <person name="Ohm R.A."/>
            <person name="Ortiz-Santana B."/>
            <person name="Ovrebo C."/>
            <person name="Racz N."/>
            <person name="Riley R."/>
            <person name="Savchenko A."/>
            <person name="Shiryaev A."/>
            <person name="Soop K."/>
            <person name="Spirin V."/>
            <person name="Szebenyi C."/>
            <person name="Tomsovsky M."/>
            <person name="Tulloss R.E."/>
            <person name="Uehling J."/>
            <person name="Grigoriev I.V."/>
            <person name="Vagvolgyi C."/>
            <person name="Papp T."/>
            <person name="Martin F.M."/>
            <person name="Miettinen O."/>
            <person name="Hibbett D.S."/>
            <person name="Nagy L.G."/>
        </authorList>
    </citation>
    <scope>NUCLEOTIDE SEQUENCE [LARGE SCALE GENOMIC DNA]</scope>
    <source>
        <strain evidence="2 3">CBS 166.37</strain>
    </source>
</reference>